<keyword evidence="1" id="KW-0472">Membrane</keyword>
<accession>A0ABS2PVP5</accession>
<reference evidence="2 3" key="1">
    <citation type="submission" date="2021-01" db="EMBL/GenBank/DDBJ databases">
        <title>Genomic Encyclopedia of Type Strains, Phase IV (KMG-IV): sequencing the most valuable type-strain genomes for metagenomic binning, comparative biology and taxonomic classification.</title>
        <authorList>
            <person name="Goeker M."/>
        </authorList>
    </citation>
    <scope>NUCLEOTIDE SEQUENCE [LARGE SCALE GENOMIC DNA]</scope>
    <source>
        <strain evidence="2 3">DSM 28236</strain>
    </source>
</reference>
<dbReference type="Proteomes" id="UP000808914">
    <property type="component" value="Unassembled WGS sequence"/>
</dbReference>
<feature type="transmembrane region" description="Helical" evidence="1">
    <location>
        <begin position="6"/>
        <end position="23"/>
    </location>
</feature>
<keyword evidence="3" id="KW-1185">Reference proteome</keyword>
<keyword evidence="1" id="KW-0812">Transmembrane</keyword>
<name>A0ABS2PVP5_9BACL</name>
<dbReference type="EMBL" id="JAFBER010000001">
    <property type="protein sequence ID" value="MBM7644117.1"/>
    <property type="molecule type" value="Genomic_DNA"/>
</dbReference>
<gene>
    <name evidence="2" type="ORF">JOD45_000308</name>
</gene>
<sequence>MIISIIIILILLAIFYFFGKPLRSDQYVYHFFKKSWVYILLLIIEILATILLKSLFGSSFIVAIPYCLYIFQCLFLVLEMIPAIFFDEHKNKRAVFRLILSFLFVVILGIVSLIALLSITS</sequence>
<evidence type="ECO:0000313" key="2">
    <source>
        <dbReference type="EMBL" id="MBM7644117.1"/>
    </source>
</evidence>
<feature type="transmembrane region" description="Helical" evidence="1">
    <location>
        <begin position="35"/>
        <end position="56"/>
    </location>
</feature>
<feature type="transmembrane region" description="Helical" evidence="1">
    <location>
        <begin position="62"/>
        <end position="86"/>
    </location>
</feature>
<proteinExistence type="predicted"/>
<evidence type="ECO:0008006" key="4">
    <source>
        <dbReference type="Google" id="ProtNLM"/>
    </source>
</evidence>
<organism evidence="2 3">
    <name type="scientific">Scopulibacillus daqui</name>
    <dbReference type="NCBI Taxonomy" id="1469162"/>
    <lineage>
        <taxon>Bacteria</taxon>
        <taxon>Bacillati</taxon>
        <taxon>Bacillota</taxon>
        <taxon>Bacilli</taxon>
        <taxon>Bacillales</taxon>
        <taxon>Sporolactobacillaceae</taxon>
        <taxon>Scopulibacillus</taxon>
    </lineage>
</organism>
<feature type="transmembrane region" description="Helical" evidence="1">
    <location>
        <begin position="98"/>
        <end position="119"/>
    </location>
</feature>
<evidence type="ECO:0000256" key="1">
    <source>
        <dbReference type="SAM" id="Phobius"/>
    </source>
</evidence>
<protein>
    <recommendedName>
        <fullName evidence="4">DUF4181 domain-containing protein</fullName>
    </recommendedName>
</protein>
<evidence type="ECO:0000313" key="3">
    <source>
        <dbReference type="Proteomes" id="UP000808914"/>
    </source>
</evidence>
<keyword evidence="1" id="KW-1133">Transmembrane helix</keyword>
<comment type="caution">
    <text evidence="2">The sequence shown here is derived from an EMBL/GenBank/DDBJ whole genome shotgun (WGS) entry which is preliminary data.</text>
</comment>